<name>A0A6A6AUE2_9PEZI</name>
<evidence type="ECO:0000256" key="1">
    <source>
        <dbReference type="SAM" id="MobiDB-lite"/>
    </source>
</evidence>
<keyword evidence="3" id="KW-1185">Reference proteome</keyword>
<dbReference type="Proteomes" id="UP000799438">
    <property type="component" value="Unassembled WGS sequence"/>
</dbReference>
<dbReference type="Pfam" id="PF10454">
    <property type="entry name" value="DUF2458"/>
    <property type="match status" value="1"/>
</dbReference>
<dbReference type="RefSeq" id="XP_033391340.1">
    <property type="nucleotide sequence ID" value="XM_033537692.1"/>
</dbReference>
<feature type="region of interest" description="Disordered" evidence="1">
    <location>
        <begin position="21"/>
        <end position="51"/>
    </location>
</feature>
<dbReference type="AlphaFoldDB" id="A0A6A6AUE2"/>
<evidence type="ECO:0000313" key="3">
    <source>
        <dbReference type="Proteomes" id="UP000799438"/>
    </source>
</evidence>
<evidence type="ECO:0000313" key="2">
    <source>
        <dbReference type="EMBL" id="KAF2135622.1"/>
    </source>
</evidence>
<organism evidence="2 3">
    <name type="scientific">Aplosporella prunicola CBS 121167</name>
    <dbReference type="NCBI Taxonomy" id="1176127"/>
    <lineage>
        <taxon>Eukaryota</taxon>
        <taxon>Fungi</taxon>
        <taxon>Dikarya</taxon>
        <taxon>Ascomycota</taxon>
        <taxon>Pezizomycotina</taxon>
        <taxon>Dothideomycetes</taxon>
        <taxon>Dothideomycetes incertae sedis</taxon>
        <taxon>Botryosphaeriales</taxon>
        <taxon>Aplosporellaceae</taxon>
        <taxon>Aplosporella</taxon>
    </lineage>
</organism>
<dbReference type="EMBL" id="ML995564">
    <property type="protein sequence ID" value="KAF2135622.1"/>
    <property type="molecule type" value="Genomic_DNA"/>
</dbReference>
<protein>
    <submittedName>
        <fullName evidence="2">Uncharacterized protein</fullName>
    </submittedName>
</protein>
<dbReference type="OrthoDB" id="5363415at2759"/>
<dbReference type="InterPro" id="IPR018858">
    <property type="entry name" value="DUF2458"/>
</dbReference>
<gene>
    <name evidence="2" type="ORF">K452DRAFT_239038</name>
</gene>
<proteinExistence type="predicted"/>
<reference evidence="2" key="1">
    <citation type="journal article" date="2020" name="Stud. Mycol.">
        <title>101 Dothideomycetes genomes: a test case for predicting lifestyles and emergence of pathogens.</title>
        <authorList>
            <person name="Haridas S."/>
            <person name="Albert R."/>
            <person name="Binder M."/>
            <person name="Bloem J."/>
            <person name="Labutti K."/>
            <person name="Salamov A."/>
            <person name="Andreopoulos B."/>
            <person name="Baker S."/>
            <person name="Barry K."/>
            <person name="Bills G."/>
            <person name="Bluhm B."/>
            <person name="Cannon C."/>
            <person name="Castanera R."/>
            <person name="Culley D."/>
            <person name="Daum C."/>
            <person name="Ezra D."/>
            <person name="Gonzalez J."/>
            <person name="Henrissat B."/>
            <person name="Kuo A."/>
            <person name="Liang C."/>
            <person name="Lipzen A."/>
            <person name="Lutzoni F."/>
            <person name="Magnuson J."/>
            <person name="Mondo S."/>
            <person name="Nolan M."/>
            <person name="Ohm R."/>
            <person name="Pangilinan J."/>
            <person name="Park H.-J."/>
            <person name="Ramirez L."/>
            <person name="Alfaro M."/>
            <person name="Sun H."/>
            <person name="Tritt A."/>
            <person name="Yoshinaga Y."/>
            <person name="Zwiers L.-H."/>
            <person name="Turgeon B."/>
            <person name="Goodwin S."/>
            <person name="Spatafora J."/>
            <person name="Crous P."/>
            <person name="Grigoriev I."/>
        </authorList>
    </citation>
    <scope>NUCLEOTIDE SEQUENCE</scope>
    <source>
        <strain evidence="2">CBS 121167</strain>
    </source>
</reference>
<dbReference type="GeneID" id="54295188"/>
<accession>A0A6A6AUE2</accession>
<sequence>MAEQQPQPSNQVPDLATVLRNLAALKPQQPQHAAPTRSTTPPGYPTYPVPQANSQQFFAQPTGAALADPSRPNHHDFPRGFAAAPQQQLKPAPPVIDPATITEWSQGLRCVSKIAAQNPSFQGQIQRMMADQATHELMWHGSRKALQAQRASAAELHALDAKIHKASREMVAVMSGQLKGLGVPFFGMKAELVVQGEREAPKGKVTETQVLGLQRRMVSYLEDMYRV</sequence>